<proteinExistence type="predicted"/>
<dbReference type="EMBL" id="JQCL01000019">
    <property type="protein sequence ID" value="KRO14219.1"/>
    <property type="molecule type" value="Genomic_DNA"/>
</dbReference>
<dbReference type="Proteomes" id="UP000051783">
    <property type="component" value="Unassembled WGS sequence"/>
</dbReference>
<accession>A0A0R2MPZ1</accession>
<evidence type="ECO:0000313" key="2">
    <source>
        <dbReference type="Proteomes" id="UP000051783"/>
    </source>
</evidence>
<name>A0A0R2MPZ1_9LACO</name>
<keyword evidence="2" id="KW-1185">Reference proteome</keyword>
<comment type="caution">
    <text evidence="1">The sequence shown here is derived from an EMBL/GenBank/DDBJ whole genome shotgun (WGS) entry which is preliminary data.</text>
</comment>
<evidence type="ECO:0000313" key="1">
    <source>
        <dbReference type="EMBL" id="KRO14219.1"/>
    </source>
</evidence>
<gene>
    <name evidence="1" type="ORF">IV64_GL001703</name>
</gene>
<organism evidence="1 2">
    <name type="scientific">Lactiplantibacillus xiangfangensis</name>
    <dbReference type="NCBI Taxonomy" id="942150"/>
    <lineage>
        <taxon>Bacteria</taxon>
        <taxon>Bacillati</taxon>
        <taxon>Bacillota</taxon>
        <taxon>Bacilli</taxon>
        <taxon>Lactobacillales</taxon>
        <taxon>Lactobacillaceae</taxon>
        <taxon>Lactiplantibacillus</taxon>
    </lineage>
</organism>
<protein>
    <recommendedName>
        <fullName evidence="3">DNA-binding protein</fullName>
    </recommendedName>
</protein>
<evidence type="ECO:0008006" key="3">
    <source>
        <dbReference type="Google" id="ProtNLM"/>
    </source>
</evidence>
<sequence length="75" mass="8826">MVGKVITAMLPVLNDRLLGDELMTRQELADWLGISLKMTDEAFIFKPGFPYYMVGTKKRYWKRSVIKWIDDNQRS</sequence>
<reference evidence="1 2" key="1">
    <citation type="journal article" date="2015" name="Genome Announc.">
        <title>Expanding the biotechnology potential of lactobacilli through comparative genomics of 213 strains and associated genera.</title>
        <authorList>
            <person name="Sun Z."/>
            <person name="Harris H.M."/>
            <person name="McCann A."/>
            <person name="Guo C."/>
            <person name="Argimon S."/>
            <person name="Zhang W."/>
            <person name="Yang X."/>
            <person name="Jeffery I.B."/>
            <person name="Cooney J.C."/>
            <person name="Kagawa T.F."/>
            <person name="Liu W."/>
            <person name="Song Y."/>
            <person name="Salvetti E."/>
            <person name="Wrobel A."/>
            <person name="Rasinkangas P."/>
            <person name="Parkhill J."/>
            <person name="Rea M.C."/>
            <person name="O'Sullivan O."/>
            <person name="Ritari J."/>
            <person name="Douillard F.P."/>
            <person name="Paul Ross R."/>
            <person name="Yang R."/>
            <person name="Briner A.E."/>
            <person name="Felis G.E."/>
            <person name="de Vos W.M."/>
            <person name="Barrangou R."/>
            <person name="Klaenhammer T.R."/>
            <person name="Caufield P.W."/>
            <person name="Cui Y."/>
            <person name="Zhang H."/>
            <person name="O'Toole P.W."/>
        </authorList>
    </citation>
    <scope>NUCLEOTIDE SEQUENCE [LARGE SCALE GENOMIC DNA]</scope>
    <source>
        <strain evidence="1 2">LMG 26013</strain>
    </source>
</reference>
<dbReference type="AlphaFoldDB" id="A0A0R2MPZ1"/>
<dbReference type="PATRIC" id="fig|942150.3.peg.1761"/>